<organism evidence="2 3">
    <name type="scientific">Stylosanthes scabra</name>
    <dbReference type="NCBI Taxonomy" id="79078"/>
    <lineage>
        <taxon>Eukaryota</taxon>
        <taxon>Viridiplantae</taxon>
        <taxon>Streptophyta</taxon>
        <taxon>Embryophyta</taxon>
        <taxon>Tracheophyta</taxon>
        <taxon>Spermatophyta</taxon>
        <taxon>Magnoliopsida</taxon>
        <taxon>eudicotyledons</taxon>
        <taxon>Gunneridae</taxon>
        <taxon>Pentapetalae</taxon>
        <taxon>rosids</taxon>
        <taxon>fabids</taxon>
        <taxon>Fabales</taxon>
        <taxon>Fabaceae</taxon>
        <taxon>Papilionoideae</taxon>
        <taxon>50 kb inversion clade</taxon>
        <taxon>dalbergioids sensu lato</taxon>
        <taxon>Dalbergieae</taxon>
        <taxon>Pterocarpus clade</taxon>
        <taxon>Stylosanthes</taxon>
    </lineage>
</organism>
<evidence type="ECO:0000256" key="1">
    <source>
        <dbReference type="SAM" id="MobiDB-lite"/>
    </source>
</evidence>
<protein>
    <recommendedName>
        <fullName evidence="4">Reverse transcriptase domain-containing protein</fullName>
    </recommendedName>
</protein>
<feature type="compositionally biased region" description="Basic and acidic residues" evidence="1">
    <location>
        <begin position="1"/>
        <end position="22"/>
    </location>
</feature>
<feature type="non-terminal residue" evidence="2">
    <location>
        <position position="1"/>
    </location>
</feature>
<dbReference type="Proteomes" id="UP001341840">
    <property type="component" value="Unassembled WGS sequence"/>
</dbReference>
<feature type="compositionally biased region" description="Basic and acidic residues" evidence="1">
    <location>
        <begin position="119"/>
        <end position="131"/>
    </location>
</feature>
<comment type="caution">
    <text evidence="2">The sequence shown here is derived from an EMBL/GenBank/DDBJ whole genome shotgun (WGS) entry which is preliminary data.</text>
</comment>
<dbReference type="EMBL" id="JASCZI010123572">
    <property type="protein sequence ID" value="MED6165493.1"/>
    <property type="molecule type" value="Genomic_DNA"/>
</dbReference>
<evidence type="ECO:0000313" key="2">
    <source>
        <dbReference type="EMBL" id="MED6165493.1"/>
    </source>
</evidence>
<gene>
    <name evidence="2" type="ORF">PIB30_100000</name>
</gene>
<keyword evidence="3" id="KW-1185">Reference proteome</keyword>
<reference evidence="2 3" key="1">
    <citation type="journal article" date="2023" name="Plants (Basel)">
        <title>Bridging the Gap: Combining Genomics and Transcriptomics Approaches to Understand Stylosanthes scabra, an Orphan Legume from the Brazilian Caatinga.</title>
        <authorList>
            <person name="Ferreira-Neto J.R.C."/>
            <person name="da Silva M.D."/>
            <person name="Binneck E."/>
            <person name="de Melo N.F."/>
            <person name="da Silva R.H."/>
            <person name="de Melo A.L.T.M."/>
            <person name="Pandolfi V."/>
            <person name="Bustamante F.O."/>
            <person name="Brasileiro-Vidal A.C."/>
            <person name="Benko-Iseppon A.M."/>
        </authorList>
    </citation>
    <scope>NUCLEOTIDE SEQUENCE [LARGE SCALE GENOMIC DNA]</scope>
    <source>
        <tissue evidence="2">Leaves</tissue>
    </source>
</reference>
<name>A0ABU6UZM9_9FABA</name>
<sequence length="164" mass="19716">NKKDNPRKDHFQNDRGRREQKSSRSYYNPLNASLTQFLHEASQGERVLAPRPIKNTHRGDRSSYCKYYKQNEHDTEECRDLLDFVEQGLKNGKFREYTSRYKQRDDDRRVRQWMNSLENKADKKRDEPKDRGTHRKLAMISRGIPEERNPLPRKQQKEAGTHAW</sequence>
<proteinExistence type="predicted"/>
<feature type="compositionally biased region" description="Basic and acidic residues" evidence="1">
    <location>
        <begin position="144"/>
        <end position="164"/>
    </location>
</feature>
<evidence type="ECO:0008006" key="4">
    <source>
        <dbReference type="Google" id="ProtNLM"/>
    </source>
</evidence>
<feature type="region of interest" description="Disordered" evidence="1">
    <location>
        <begin position="1"/>
        <end position="27"/>
    </location>
</feature>
<accession>A0ABU6UZM9</accession>
<feature type="region of interest" description="Disordered" evidence="1">
    <location>
        <begin position="115"/>
        <end position="164"/>
    </location>
</feature>
<evidence type="ECO:0000313" key="3">
    <source>
        <dbReference type="Proteomes" id="UP001341840"/>
    </source>
</evidence>